<organism evidence="2 3">
    <name type="scientific">Neonectria ditissima</name>
    <dbReference type="NCBI Taxonomy" id="78410"/>
    <lineage>
        <taxon>Eukaryota</taxon>
        <taxon>Fungi</taxon>
        <taxon>Dikarya</taxon>
        <taxon>Ascomycota</taxon>
        <taxon>Pezizomycotina</taxon>
        <taxon>Sordariomycetes</taxon>
        <taxon>Hypocreomycetidae</taxon>
        <taxon>Hypocreales</taxon>
        <taxon>Nectriaceae</taxon>
        <taxon>Neonectria</taxon>
    </lineage>
</organism>
<dbReference type="EMBL" id="LKCW01000182">
    <property type="protein sequence ID" value="KPM36967.1"/>
    <property type="molecule type" value="Genomic_DNA"/>
</dbReference>
<feature type="region of interest" description="Disordered" evidence="1">
    <location>
        <begin position="26"/>
        <end position="46"/>
    </location>
</feature>
<sequence>MESMNAFVSDQEISLASTAPVHSEFGQHCGEFGTHRDDDIPDPDDPDYDENNVVKLAKINGMVCDAQYASGALCGKSFGLDGGAGQLRRHLRTEHHIDVPPMSRRNINNAERNARRVAILGRVLRGEWRDAVYTMEPHTGPANGLLEKFATTLEEKATNDATFRATYGSQFHRRPQAKTPKTPGSKKRNAFAIDDAPASESPSKRGRGGTRGRRGRGGGGTSETPTRRRSSRIQTQSDDAAGEA</sequence>
<evidence type="ECO:0000256" key="1">
    <source>
        <dbReference type="SAM" id="MobiDB-lite"/>
    </source>
</evidence>
<evidence type="ECO:0000313" key="3">
    <source>
        <dbReference type="Proteomes" id="UP000050424"/>
    </source>
</evidence>
<comment type="caution">
    <text evidence="2">The sequence shown here is derived from an EMBL/GenBank/DDBJ whole genome shotgun (WGS) entry which is preliminary data.</text>
</comment>
<reference evidence="2 3" key="1">
    <citation type="submission" date="2015-09" db="EMBL/GenBank/DDBJ databases">
        <title>Draft genome of a European isolate of the apple canker pathogen Neonectria ditissima.</title>
        <authorList>
            <person name="Gomez-Cortecero A."/>
            <person name="Harrison R.J."/>
            <person name="Armitage A.D."/>
        </authorList>
    </citation>
    <scope>NUCLEOTIDE SEQUENCE [LARGE SCALE GENOMIC DNA]</scope>
    <source>
        <strain evidence="2 3">R09/05</strain>
    </source>
</reference>
<evidence type="ECO:0000313" key="2">
    <source>
        <dbReference type="EMBL" id="KPM36967.1"/>
    </source>
</evidence>
<feature type="compositionally biased region" description="Basic residues" evidence="1">
    <location>
        <begin position="204"/>
        <end position="216"/>
    </location>
</feature>
<proteinExistence type="predicted"/>
<keyword evidence="3" id="KW-1185">Reference proteome</keyword>
<accession>A0A0P7B8U3</accession>
<feature type="region of interest" description="Disordered" evidence="1">
    <location>
        <begin position="164"/>
        <end position="244"/>
    </location>
</feature>
<name>A0A0P7B8U3_9HYPO</name>
<dbReference type="AlphaFoldDB" id="A0A0P7B8U3"/>
<gene>
    <name evidence="2" type="ORF">AK830_g9588</name>
</gene>
<dbReference type="Proteomes" id="UP000050424">
    <property type="component" value="Unassembled WGS sequence"/>
</dbReference>
<protein>
    <submittedName>
        <fullName evidence="2">Uncharacterized protein</fullName>
    </submittedName>
</protein>